<evidence type="ECO:0000256" key="3">
    <source>
        <dbReference type="ARBA" id="ARBA00022989"/>
    </source>
</evidence>
<evidence type="ECO:0000256" key="4">
    <source>
        <dbReference type="ARBA" id="ARBA00023136"/>
    </source>
</evidence>
<comment type="caution">
    <text evidence="7">The sequence shown here is derived from an EMBL/GenBank/DDBJ whole genome shotgun (WGS) entry which is preliminary data.</text>
</comment>
<evidence type="ECO:0000313" key="8">
    <source>
        <dbReference type="Proteomes" id="UP000607435"/>
    </source>
</evidence>
<comment type="subcellular location">
    <subcellularLocation>
        <location evidence="1">Membrane</location>
        <topology evidence="1">Multi-pass membrane protein</topology>
    </subcellularLocation>
</comment>
<accession>A0ABR6Y138</accession>
<evidence type="ECO:0000259" key="6">
    <source>
        <dbReference type="Pfam" id="PF06271"/>
    </source>
</evidence>
<keyword evidence="8" id="KW-1185">Reference proteome</keyword>
<keyword evidence="3 5" id="KW-1133">Transmembrane helix</keyword>
<evidence type="ECO:0000256" key="1">
    <source>
        <dbReference type="ARBA" id="ARBA00004141"/>
    </source>
</evidence>
<gene>
    <name evidence="7" type="ORF">H6H04_06260</name>
</gene>
<evidence type="ECO:0000256" key="2">
    <source>
        <dbReference type="ARBA" id="ARBA00022692"/>
    </source>
</evidence>
<dbReference type="RefSeq" id="WP_186845057.1">
    <property type="nucleotide sequence ID" value="NZ_JACOME010000001.1"/>
</dbReference>
<feature type="transmembrane region" description="Helical" evidence="5">
    <location>
        <begin position="163"/>
        <end position="184"/>
    </location>
</feature>
<name>A0ABR6Y138_9FLAO</name>
<dbReference type="Pfam" id="PF06271">
    <property type="entry name" value="RDD"/>
    <property type="match status" value="1"/>
</dbReference>
<reference evidence="7 8" key="1">
    <citation type="submission" date="2020-08" db="EMBL/GenBank/DDBJ databases">
        <title>Winogradskyella ouciana sp. nov., isolated from the hadal seawater of the Mariana Trench.</title>
        <authorList>
            <person name="He X."/>
        </authorList>
    </citation>
    <scope>NUCLEOTIDE SEQUENCE [LARGE SCALE GENOMIC DNA]</scope>
    <source>
        <strain evidence="7 8">KCTC 22026</strain>
    </source>
</reference>
<feature type="domain" description="RDD" evidence="6">
    <location>
        <begin position="24"/>
        <end position="180"/>
    </location>
</feature>
<proteinExistence type="predicted"/>
<keyword evidence="4 5" id="KW-0472">Membrane</keyword>
<evidence type="ECO:0000256" key="5">
    <source>
        <dbReference type="SAM" id="Phobius"/>
    </source>
</evidence>
<protein>
    <submittedName>
        <fullName evidence="7">RDD family protein</fullName>
    </submittedName>
</protein>
<organism evidence="7 8">
    <name type="scientific">Winogradskyella echinorum</name>
    <dbReference type="NCBI Taxonomy" id="538189"/>
    <lineage>
        <taxon>Bacteria</taxon>
        <taxon>Pseudomonadati</taxon>
        <taxon>Bacteroidota</taxon>
        <taxon>Flavobacteriia</taxon>
        <taxon>Flavobacteriales</taxon>
        <taxon>Flavobacteriaceae</taxon>
        <taxon>Winogradskyella</taxon>
    </lineage>
</organism>
<feature type="transmembrane region" description="Helical" evidence="5">
    <location>
        <begin position="48"/>
        <end position="67"/>
    </location>
</feature>
<dbReference type="EMBL" id="JACOME010000001">
    <property type="protein sequence ID" value="MBC3845973.1"/>
    <property type="molecule type" value="Genomic_DNA"/>
</dbReference>
<feature type="transmembrane region" description="Helical" evidence="5">
    <location>
        <begin position="23"/>
        <end position="42"/>
    </location>
</feature>
<dbReference type="InterPro" id="IPR010432">
    <property type="entry name" value="RDD"/>
</dbReference>
<feature type="transmembrane region" description="Helical" evidence="5">
    <location>
        <begin position="139"/>
        <end position="157"/>
    </location>
</feature>
<evidence type="ECO:0000313" key="7">
    <source>
        <dbReference type="EMBL" id="MBC3845973.1"/>
    </source>
</evidence>
<dbReference type="Proteomes" id="UP000607435">
    <property type="component" value="Unassembled WGS sequence"/>
</dbReference>
<keyword evidence="2 5" id="KW-0812">Transmembrane</keyword>
<sequence length="209" mass="23718">MKITNQKYKNLNLANEESRGENLIIDFIISSFFGLLVAYLTFESYKVAFLMYLFVRFLYYFGFELALGRTPGKYQTQTKVVTSSGNPPTIIQLLIRTLSRFISILSGVSDDERAIHDSFSNTYVIKDIELRKIEIKQPLILVFNQTILGFLIFYIVNENKIETLEMVALAFLCIAFISGLIFGIKKITASTSPKLPSAALKEQSVKPLD</sequence>